<evidence type="ECO:0000313" key="2">
    <source>
        <dbReference type="Proteomes" id="UP001057402"/>
    </source>
</evidence>
<sequence length="135" mass="13625">MGNTIDGVAELAANFDIVVNNLDGAGDVDLAVVEGSLRVRPGSAGGQVPPKCGPCPAYKGFGKDRGCRGIAVGVGDDASGGLELLGEPRGRNHVVVPGFLVGGDEDAVALANVDVKGFIHVLDNVRISTSFIGCP</sequence>
<gene>
    <name evidence="1" type="ORF">MLD38_005104</name>
</gene>
<protein>
    <submittedName>
        <fullName evidence="1">Uncharacterized protein</fullName>
    </submittedName>
</protein>
<keyword evidence="2" id="KW-1185">Reference proteome</keyword>
<dbReference type="EMBL" id="CM042881">
    <property type="protein sequence ID" value="KAI4387259.1"/>
    <property type="molecule type" value="Genomic_DNA"/>
</dbReference>
<comment type="caution">
    <text evidence="1">The sequence shown here is derived from an EMBL/GenBank/DDBJ whole genome shotgun (WGS) entry which is preliminary data.</text>
</comment>
<name>A0ACB9SBP4_9MYRT</name>
<reference evidence="2" key="1">
    <citation type="journal article" date="2023" name="Front. Plant Sci.">
        <title>Chromosomal-level genome assembly of Melastoma candidum provides insights into trichome evolution.</title>
        <authorList>
            <person name="Zhong Y."/>
            <person name="Wu W."/>
            <person name="Sun C."/>
            <person name="Zou P."/>
            <person name="Liu Y."/>
            <person name="Dai S."/>
            <person name="Zhou R."/>
        </authorList>
    </citation>
    <scope>NUCLEOTIDE SEQUENCE [LARGE SCALE GENOMIC DNA]</scope>
</reference>
<dbReference type="Proteomes" id="UP001057402">
    <property type="component" value="Chromosome 2"/>
</dbReference>
<accession>A0ACB9SBP4</accession>
<evidence type="ECO:0000313" key="1">
    <source>
        <dbReference type="EMBL" id="KAI4387259.1"/>
    </source>
</evidence>
<organism evidence="1 2">
    <name type="scientific">Melastoma candidum</name>
    <dbReference type="NCBI Taxonomy" id="119954"/>
    <lineage>
        <taxon>Eukaryota</taxon>
        <taxon>Viridiplantae</taxon>
        <taxon>Streptophyta</taxon>
        <taxon>Embryophyta</taxon>
        <taxon>Tracheophyta</taxon>
        <taxon>Spermatophyta</taxon>
        <taxon>Magnoliopsida</taxon>
        <taxon>eudicotyledons</taxon>
        <taxon>Gunneridae</taxon>
        <taxon>Pentapetalae</taxon>
        <taxon>rosids</taxon>
        <taxon>malvids</taxon>
        <taxon>Myrtales</taxon>
        <taxon>Melastomataceae</taxon>
        <taxon>Melastomatoideae</taxon>
        <taxon>Melastomateae</taxon>
        <taxon>Melastoma</taxon>
    </lineage>
</organism>
<proteinExistence type="predicted"/>